<name>A0A2T8KML2_9POAL</name>
<dbReference type="InterPro" id="IPR036047">
    <property type="entry name" value="F-box-like_dom_sf"/>
</dbReference>
<sequence>TFFLSKRKKISDALDEILLRLPPSDPSGLVCASAVCKPWLRTLSDPAFLRRYRTFHGTPLALGFLRNPEDRGLGRFVPTSSFRPAAHDHRTCYVLDCRHGRALMYDYGSMEFVVWDPITGRERRIHDEVPDVYTNHAVLCAAGAGCDHSGCSGGPFLLACVGLQGKIIVKAYGCIHSSEAGAPSVDPTYLGYIHFDHHECDLEDQSAALVGGALHFFGNSGILRYDVLGGRRLSVIELPPANFLGSSTIVMTAENGGLGLATLDGHYIGLWSTETGPDGNARWAHLKFIDLEPLLPAGSLKTPALSGFAEDANVIFMSTDDGTFTITLKSMLARKVCEMGKLNPVFPYVSFYTAAACARGTLAPPVGTQ</sequence>
<dbReference type="AlphaFoldDB" id="A0A2T8KML2"/>
<reference evidence="1" key="1">
    <citation type="submission" date="2018-04" db="EMBL/GenBank/DDBJ databases">
        <title>WGS assembly of Panicum hallii.</title>
        <authorList>
            <person name="Lovell J."/>
            <person name="Jenkins J."/>
            <person name="Lowry D."/>
            <person name="Mamidi S."/>
            <person name="Sreedasyam A."/>
            <person name="Weng X."/>
            <person name="Barry K."/>
            <person name="Bonette J."/>
            <person name="Campitelli B."/>
            <person name="Daum C."/>
            <person name="Gordon S."/>
            <person name="Gould B."/>
            <person name="Lipzen A."/>
            <person name="Macqueen A."/>
            <person name="Palacio-Mejia J."/>
            <person name="Plott C."/>
            <person name="Shakirov E."/>
            <person name="Shu S."/>
            <person name="Yoshinaga Y."/>
            <person name="Zane M."/>
            <person name="Rokhsar D."/>
            <person name="Grimwood J."/>
            <person name="Schmutz J."/>
            <person name="Juenger T."/>
        </authorList>
    </citation>
    <scope>NUCLEOTIDE SEQUENCE [LARGE SCALE GENOMIC DNA]</scope>
    <source>
        <strain evidence="1">FIL2</strain>
    </source>
</reference>
<dbReference type="PANTHER" id="PTHR32133:SF306">
    <property type="entry name" value="F-BOX DOMAIN-CONTAINING PROTEIN"/>
    <property type="match status" value="1"/>
</dbReference>
<evidence type="ECO:0000313" key="1">
    <source>
        <dbReference type="EMBL" id="PVH63384.1"/>
    </source>
</evidence>
<dbReference type="Gramene" id="PVH63384">
    <property type="protein sequence ID" value="PVH63384"/>
    <property type="gene ID" value="PAHAL_2G017800"/>
</dbReference>
<protein>
    <recommendedName>
        <fullName evidence="2">F-box domain-containing protein</fullName>
    </recommendedName>
</protein>
<dbReference type="EMBL" id="CM008047">
    <property type="protein sequence ID" value="PVH63384.1"/>
    <property type="molecule type" value="Genomic_DNA"/>
</dbReference>
<accession>A0A2T8KML2</accession>
<feature type="non-terminal residue" evidence="1">
    <location>
        <position position="1"/>
    </location>
</feature>
<gene>
    <name evidence="1" type="ORF">PAHAL_2G017800</name>
</gene>
<evidence type="ECO:0008006" key="2">
    <source>
        <dbReference type="Google" id="ProtNLM"/>
    </source>
</evidence>
<dbReference type="SUPFAM" id="SSF81383">
    <property type="entry name" value="F-box domain"/>
    <property type="match status" value="1"/>
</dbReference>
<organism evidence="1">
    <name type="scientific">Panicum hallii</name>
    <dbReference type="NCBI Taxonomy" id="206008"/>
    <lineage>
        <taxon>Eukaryota</taxon>
        <taxon>Viridiplantae</taxon>
        <taxon>Streptophyta</taxon>
        <taxon>Embryophyta</taxon>
        <taxon>Tracheophyta</taxon>
        <taxon>Spermatophyta</taxon>
        <taxon>Magnoliopsida</taxon>
        <taxon>Liliopsida</taxon>
        <taxon>Poales</taxon>
        <taxon>Poaceae</taxon>
        <taxon>PACMAD clade</taxon>
        <taxon>Panicoideae</taxon>
        <taxon>Panicodae</taxon>
        <taxon>Paniceae</taxon>
        <taxon>Panicinae</taxon>
        <taxon>Panicum</taxon>
        <taxon>Panicum sect. Panicum</taxon>
    </lineage>
</organism>
<proteinExistence type="predicted"/>
<dbReference type="Proteomes" id="UP000243499">
    <property type="component" value="Chromosome 2"/>
</dbReference>
<dbReference type="PANTHER" id="PTHR32133">
    <property type="entry name" value="OS07G0120400 PROTEIN"/>
    <property type="match status" value="1"/>
</dbReference>